<gene>
    <name evidence="1" type="ORF">CGI_10008396</name>
</gene>
<dbReference type="AlphaFoldDB" id="K1QVG4"/>
<name>K1QVG4_MAGGI</name>
<proteinExistence type="predicted"/>
<protein>
    <submittedName>
        <fullName evidence="1">Uncharacterized protein</fullName>
    </submittedName>
</protein>
<organism evidence="1">
    <name type="scientific">Magallana gigas</name>
    <name type="common">Pacific oyster</name>
    <name type="synonym">Crassostrea gigas</name>
    <dbReference type="NCBI Taxonomy" id="29159"/>
    <lineage>
        <taxon>Eukaryota</taxon>
        <taxon>Metazoa</taxon>
        <taxon>Spiralia</taxon>
        <taxon>Lophotrochozoa</taxon>
        <taxon>Mollusca</taxon>
        <taxon>Bivalvia</taxon>
        <taxon>Autobranchia</taxon>
        <taxon>Pteriomorphia</taxon>
        <taxon>Ostreida</taxon>
        <taxon>Ostreoidea</taxon>
        <taxon>Ostreidae</taxon>
        <taxon>Magallana</taxon>
    </lineage>
</organism>
<sequence>MVLSYHRRRKFFSQEFINPKLSEWIRTIVCFISATFVNIHGEPSFGASWVYQYDQHKGIAATRNNYQTKPNDTCHVFKLTDQQRHDIHTISGQFKVEIMMYEAIRTEHGERMTATELNATSNQMWRFCQKNLNFLKYNFYV</sequence>
<evidence type="ECO:0000313" key="1">
    <source>
        <dbReference type="EMBL" id="EKC25551.1"/>
    </source>
</evidence>
<accession>K1QVG4</accession>
<dbReference type="HOGENOM" id="CLU_1827163_0_0_1"/>
<dbReference type="InParanoid" id="K1QVG4"/>
<dbReference type="EMBL" id="JH818247">
    <property type="protein sequence ID" value="EKC25551.1"/>
    <property type="molecule type" value="Genomic_DNA"/>
</dbReference>
<reference evidence="1" key="1">
    <citation type="journal article" date="2012" name="Nature">
        <title>The oyster genome reveals stress adaptation and complexity of shell formation.</title>
        <authorList>
            <person name="Zhang G."/>
            <person name="Fang X."/>
            <person name="Guo X."/>
            <person name="Li L."/>
            <person name="Luo R."/>
            <person name="Xu F."/>
            <person name="Yang P."/>
            <person name="Zhang L."/>
            <person name="Wang X."/>
            <person name="Qi H."/>
            <person name="Xiong Z."/>
            <person name="Que H."/>
            <person name="Xie Y."/>
            <person name="Holland P.W."/>
            <person name="Paps J."/>
            <person name="Zhu Y."/>
            <person name="Wu F."/>
            <person name="Chen Y."/>
            <person name="Wang J."/>
            <person name="Peng C."/>
            <person name="Meng J."/>
            <person name="Yang L."/>
            <person name="Liu J."/>
            <person name="Wen B."/>
            <person name="Zhang N."/>
            <person name="Huang Z."/>
            <person name="Zhu Q."/>
            <person name="Feng Y."/>
            <person name="Mount A."/>
            <person name="Hedgecock D."/>
            <person name="Xu Z."/>
            <person name="Liu Y."/>
            <person name="Domazet-Loso T."/>
            <person name="Du Y."/>
            <person name="Sun X."/>
            <person name="Zhang S."/>
            <person name="Liu B."/>
            <person name="Cheng P."/>
            <person name="Jiang X."/>
            <person name="Li J."/>
            <person name="Fan D."/>
            <person name="Wang W."/>
            <person name="Fu W."/>
            <person name="Wang T."/>
            <person name="Wang B."/>
            <person name="Zhang J."/>
            <person name="Peng Z."/>
            <person name="Li Y."/>
            <person name="Li N."/>
            <person name="Wang J."/>
            <person name="Chen M."/>
            <person name="He Y."/>
            <person name="Tan F."/>
            <person name="Song X."/>
            <person name="Zheng Q."/>
            <person name="Huang R."/>
            <person name="Yang H."/>
            <person name="Du X."/>
            <person name="Chen L."/>
            <person name="Yang M."/>
            <person name="Gaffney P.M."/>
            <person name="Wang S."/>
            <person name="Luo L."/>
            <person name="She Z."/>
            <person name="Ming Y."/>
            <person name="Huang W."/>
            <person name="Zhang S."/>
            <person name="Huang B."/>
            <person name="Zhang Y."/>
            <person name="Qu T."/>
            <person name="Ni P."/>
            <person name="Miao G."/>
            <person name="Wang J."/>
            <person name="Wang Q."/>
            <person name="Steinberg C.E."/>
            <person name="Wang H."/>
            <person name="Li N."/>
            <person name="Qian L."/>
            <person name="Zhang G."/>
            <person name="Li Y."/>
            <person name="Yang H."/>
            <person name="Liu X."/>
            <person name="Wang J."/>
            <person name="Yin Y."/>
            <person name="Wang J."/>
        </authorList>
    </citation>
    <scope>NUCLEOTIDE SEQUENCE [LARGE SCALE GENOMIC DNA]</scope>
    <source>
        <strain evidence="1">05x7-T-G4-1.051#20</strain>
    </source>
</reference>